<reference evidence="4 5" key="1">
    <citation type="journal article" date="2017" name="ISME J.">
        <title>Potential for microbial H2 and metal transformations associated with novel bacteria and archaea in deep terrestrial subsurface sediments.</title>
        <authorList>
            <person name="Hernsdorf A.W."/>
            <person name="Amano Y."/>
            <person name="Miyakawa K."/>
            <person name="Ise K."/>
            <person name="Suzuki Y."/>
            <person name="Anantharaman K."/>
            <person name="Probst A."/>
            <person name="Burstein D."/>
            <person name="Thomas B.C."/>
            <person name="Banfield J.F."/>
        </authorList>
    </citation>
    <scope>NUCLEOTIDE SEQUENCE [LARGE SCALE GENOMIC DNA]</scope>
    <source>
        <strain evidence="4">HGW-Wallbacteria-1</strain>
    </source>
</reference>
<evidence type="ECO:0000256" key="2">
    <source>
        <dbReference type="SAM" id="Phobius"/>
    </source>
</evidence>
<feature type="compositionally biased region" description="Polar residues" evidence="1">
    <location>
        <begin position="215"/>
        <end position="232"/>
    </location>
</feature>
<dbReference type="EMBL" id="PGXC01000002">
    <property type="protein sequence ID" value="PKK91727.1"/>
    <property type="molecule type" value="Genomic_DNA"/>
</dbReference>
<feature type="region of interest" description="Disordered" evidence="1">
    <location>
        <begin position="214"/>
        <end position="257"/>
    </location>
</feature>
<gene>
    <name evidence="4" type="ORF">CVV64_03430</name>
</gene>
<name>A0A2N1PTQ3_9BACT</name>
<dbReference type="Gene3D" id="2.60.120.1440">
    <property type="match status" value="1"/>
</dbReference>
<protein>
    <recommendedName>
        <fullName evidence="3">FecR protein domain-containing protein</fullName>
    </recommendedName>
</protein>
<feature type="domain" description="FecR protein" evidence="3">
    <location>
        <begin position="71"/>
        <end position="159"/>
    </location>
</feature>
<evidence type="ECO:0000313" key="5">
    <source>
        <dbReference type="Proteomes" id="UP000233256"/>
    </source>
</evidence>
<evidence type="ECO:0000313" key="4">
    <source>
        <dbReference type="EMBL" id="PKK91727.1"/>
    </source>
</evidence>
<keyword evidence="2" id="KW-0472">Membrane</keyword>
<sequence>MKPGGWVMQKRVECAIVFVLVMFLAFTVNFPANARSRAVVDSFVGTVELMEKGSSEWKPAAKNSVVKFGDSFRTGADSRAELLYDDGTVFRMASATTIEMGVRSINMLQGNSWVKVVKRASKFEVITPTATAGVRGTVFDVEYQEKLRKTMVSVYSGKVLVSGKGQYRDRVVMLTQGAQTEVSGVPSKPRLFDSGKKANEWTNKWSNAFRGRGVGTSSAQFGQQQSGVSGLTVTDRPDVRDRHTETAATLTSSKTRSAAFEEKIRARQRVDEELSRRKTEAYATQSNLLSADPEERAKQLVVIGKAVENSKKIVVDQTKLAASLSDSDAYEKELTSLKEKVTSNLDGSQKDVADRIFGKLEYKRLTDTDKQTLTQLLKQKQLTETQKTQALKLMFDILNRKADAVNSGSVSMKDILPAGKDLDSSVDKAKNDLINSIRQQNGISLPSNIKLP</sequence>
<feature type="compositionally biased region" description="Polar residues" evidence="1">
    <location>
        <begin position="246"/>
        <end position="256"/>
    </location>
</feature>
<evidence type="ECO:0000259" key="3">
    <source>
        <dbReference type="Pfam" id="PF04773"/>
    </source>
</evidence>
<dbReference type="Proteomes" id="UP000233256">
    <property type="component" value="Unassembled WGS sequence"/>
</dbReference>
<dbReference type="Pfam" id="PF04773">
    <property type="entry name" value="FecR"/>
    <property type="match status" value="1"/>
</dbReference>
<keyword evidence="2" id="KW-1133">Transmembrane helix</keyword>
<proteinExistence type="predicted"/>
<organism evidence="4 5">
    <name type="scientific">Candidatus Wallbacteria bacterium HGW-Wallbacteria-1</name>
    <dbReference type="NCBI Taxonomy" id="2013854"/>
    <lineage>
        <taxon>Bacteria</taxon>
        <taxon>Candidatus Walliibacteriota</taxon>
    </lineage>
</organism>
<feature type="transmembrane region" description="Helical" evidence="2">
    <location>
        <begin position="12"/>
        <end position="32"/>
    </location>
</feature>
<dbReference type="PANTHER" id="PTHR38731">
    <property type="entry name" value="LIPL45-RELATED LIPOPROTEIN-RELATED"/>
    <property type="match status" value="1"/>
</dbReference>
<accession>A0A2N1PTQ3</accession>
<evidence type="ECO:0000256" key="1">
    <source>
        <dbReference type="SAM" id="MobiDB-lite"/>
    </source>
</evidence>
<feature type="compositionally biased region" description="Basic and acidic residues" evidence="1">
    <location>
        <begin position="235"/>
        <end position="245"/>
    </location>
</feature>
<comment type="caution">
    <text evidence="4">The sequence shown here is derived from an EMBL/GenBank/DDBJ whole genome shotgun (WGS) entry which is preliminary data.</text>
</comment>
<dbReference type="AlphaFoldDB" id="A0A2N1PTQ3"/>
<dbReference type="InterPro" id="IPR006860">
    <property type="entry name" value="FecR"/>
</dbReference>
<keyword evidence="2" id="KW-0812">Transmembrane</keyword>